<dbReference type="InterPro" id="IPR050109">
    <property type="entry name" value="HTH-type_TetR-like_transc_reg"/>
</dbReference>
<dbReference type="GO" id="GO:0003700">
    <property type="term" value="F:DNA-binding transcription factor activity"/>
    <property type="evidence" value="ECO:0007669"/>
    <property type="project" value="TreeGrafter"/>
</dbReference>
<evidence type="ECO:0000313" key="6">
    <source>
        <dbReference type="EMBL" id="TDD79252.1"/>
    </source>
</evidence>
<sequence length="200" mass="21583">MSQSAPPAVLRHFGVIVQAHDDAPANALTEQGRRTRAALVQAAERVFCRRGYAQSRINDFTAEAGVSVGTFYSYFASKEAVFLDVTAAYRRRLRDALADTAGTIDALNIGYLEVFRANAALWRVLEEAALSIPHLRPAVMECRREFTAAALAVVPDPATALAVTAMTEQCAAQWSAEGPLDVPEAAARLAAMWSRMLGDA</sequence>
<accession>A0A4R5B7J4</accession>
<evidence type="ECO:0000313" key="7">
    <source>
        <dbReference type="Proteomes" id="UP000295578"/>
    </source>
</evidence>
<protein>
    <submittedName>
        <fullName evidence="6">TetR/AcrR family transcriptional regulator</fullName>
    </submittedName>
</protein>
<dbReference type="Gene3D" id="1.10.10.60">
    <property type="entry name" value="Homeodomain-like"/>
    <property type="match status" value="1"/>
</dbReference>
<dbReference type="GO" id="GO:0000976">
    <property type="term" value="F:transcription cis-regulatory region binding"/>
    <property type="evidence" value="ECO:0007669"/>
    <property type="project" value="TreeGrafter"/>
</dbReference>
<dbReference type="AlphaFoldDB" id="A0A4R5B7J4"/>
<evidence type="ECO:0000256" key="1">
    <source>
        <dbReference type="ARBA" id="ARBA00023015"/>
    </source>
</evidence>
<dbReference type="InterPro" id="IPR009057">
    <property type="entry name" value="Homeodomain-like_sf"/>
</dbReference>
<name>A0A4R5B7J4_9ACTN</name>
<evidence type="ECO:0000256" key="2">
    <source>
        <dbReference type="ARBA" id="ARBA00023125"/>
    </source>
</evidence>
<comment type="caution">
    <text evidence="6">The sequence shown here is derived from an EMBL/GenBank/DDBJ whole genome shotgun (WGS) entry which is preliminary data.</text>
</comment>
<organism evidence="6 7">
    <name type="scientific">Actinomadura darangshiensis</name>
    <dbReference type="NCBI Taxonomy" id="705336"/>
    <lineage>
        <taxon>Bacteria</taxon>
        <taxon>Bacillati</taxon>
        <taxon>Actinomycetota</taxon>
        <taxon>Actinomycetes</taxon>
        <taxon>Streptosporangiales</taxon>
        <taxon>Thermomonosporaceae</taxon>
        <taxon>Actinomadura</taxon>
    </lineage>
</organism>
<dbReference type="Gene3D" id="1.10.357.10">
    <property type="entry name" value="Tetracycline Repressor, domain 2"/>
    <property type="match status" value="1"/>
</dbReference>
<keyword evidence="2 4" id="KW-0238">DNA-binding</keyword>
<dbReference type="PANTHER" id="PTHR30055">
    <property type="entry name" value="HTH-TYPE TRANSCRIPTIONAL REGULATOR RUTR"/>
    <property type="match status" value="1"/>
</dbReference>
<keyword evidence="3" id="KW-0804">Transcription</keyword>
<dbReference type="Pfam" id="PF00440">
    <property type="entry name" value="TetR_N"/>
    <property type="match status" value="1"/>
</dbReference>
<dbReference type="SUPFAM" id="SSF46689">
    <property type="entry name" value="Homeodomain-like"/>
    <property type="match status" value="1"/>
</dbReference>
<evidence type="ECO:0000259" key="5">
    <source>
        <dbReference type="PROSITE" id="PS50977"/>
    </source>
</evidence>
<feature type="domain" description="HTH tetR-type" evidence="5">
    <location>
        <begin position="33"/>
        <end position="93"/>
    </location>
</feature>
<dbReference type="EMBL" id="SMKY01000116">
    <property type="protein sequence ID" value="TDD79252.1"/>
    <property type="molecule type" value="Genomic_DNA"/>
</dbReference>
<keyword evidence="7" id="KW-1185">Reference proteome</keyword>
<dbReference type="PANTHER" id="PTHR30055:SF234">
    <property type="entry name" value="HTH-TYPE TRANSCRIPTIONAL REGULATOR BETI"/>
    <property type="match status" value="1"/>
</dbReference>
<gene>
    <name evidence="6" type="ORF">E1293_23865</name>
</gene>
<proteinExistence type="predicted"/>
<feature type="DNA-binding region" description="H-T-H motif" evidence="4">
    <location>
        <begin position="56"/>
        <end position="75"/>
    </location>
</feature>
<evidence type="ECO:0000256" key="3">
    <source>
        <dbReference type="ARBA" id="ARBA00023163"/>
    </source>
</evidence>
<evidence type="ECO:0000256" key="4">
    <source>
        <dbReference type="PROSITE-ProRule" id="PRU00335"/>
    </source>
</evidence>
<dbReference type="PROSITE" id="PS50977">
    <property type="entry name" value="HTH_TETR_2"/>
    <property type="match status" value="1"/>
</dbReference>
<keyword evidence="1" id="KW-0805">Transcription regulation</keyword>
<dbReference type="InterPro" id="IPR001647">
    <property type="entry name" value="HTH_TetR"/>
</dbReference>
<dbReference type="PRINTS" id="PR00455">
    <property type="entry name" value="HTHTETR"/>
</dbReference>
<dbReference type="OrthoDB" id="5112469at2"/>
<dbReference type="Proteomes" id="UP000295578">
    <property type="component" value="Unassembled WGS sequence"/>
</dbReference>
<reference evidence="6 7" key="1">
    <citation type="submission" date="2019-03" db="EMBL/GenBank/DDBJ databases">
        <title>Draft genome sequences of novel Actinobacteria.</title>
        <authorList>
            <person name="Sahin N."/>
            <person name="Ay H."/>
            <person name="Saygin H."/>
        </authorList>
    </citation>
    <scope>NUCLEOTIDE SEQUENCE [LARGE SCALE GENOMIC DNA]</scope>
    <source>
        <strain evidence="6 7">DSM 45941</strain>
    </source>
</reference>